<evidence type="ECO:0000313" key="4">
    <source>
        <dbReference type="Ensembl" id="ENSNNAP00000011379.1"/>
    </source>
</evidence>
<dbReference type="GeneTree" id="ENSGT00940000160104"/>
<dbReference type="PANTHER" id="PTHR24252">
    <property type="entry name" value="ACROSIN-RELATED"/>
    <property type="match status" value="1"/>
</dbReference>
<reference evidence="4" key="2">
    <citation type="submission" date="2025-09" db="UniProtKB">
        <authorList>
            <consortium name="Ensembl"/>
        </authorList>
    </citation>
    <scope>IDENTIFICATION</scope>
</reference>
<dbReference type="AlphaFoldDB" id="A0A8C6XAD7"/>
<dbReference type="PROSITE" id="PS00134">
    <property type="entry name" value="TRYPSIN_HIS"/>
    <property type="match status" value="1"/>
</dbReference>
<accession>A0A8C6XAD7</accession>
<dbReference type="InterPro" id="IPR001254">
    <property type="entry name" value="Trypsin_dom"/>
</dbReference>
<evidence type="ECO:0000256" key="2">
    <source>
        <dbReference type="ARBA" id="ARBA00023157"/>
    </source>
</evidence>
<dbReference type="PROSITE" id="PS50240">
    <property type="entry name" value="TRYPSIN_DOM"/>
    <property type="match status" value="1"/>
</dbReference>
<evidence type="ECO:0000259" key="3">
    <source>
        <dbReference type="PROSITE" id="PS50240"/>
    </source>
</evidence>
<dbReference type="InterPro" id="IPR009003">
    <property type="entry name" value="Peptidase_S1_PA"/>
</dbReference>
<dbReference type="SUPFAM" id="SSF50494">
    <property type="entry name" value="Trypsin-like serine proteases"/>
    <property type="match status" value="1"/>
</dbReference>
<reference evidence="4" key="1">
    <citation type="submission" date="2025-08" db="UniProtKB">
        <authorList>
            <consortium name="Ensembl"/>
        </authorList>
    </citation>
    <scope>IDENTIFICATION</scope>
</reference>
<dbReference type="PANTHER" id="PTHR24252:SF20">
    <property type="entry name" value="LOW QUALITY PROTEIN: TRANSMEMBRANE PROTEASE SERINE 6"/>
    <property type="match status" value="1"/>
</dbReference>
<feature type="domain" description="Peptidase S1" evidence="3">
    <location>
        <begin position="19"/>
        <end position="124"/>
    </location>
</feature>
<keyword evidence="5" id="KW-1185">Reference proteome</keyword>
<dbReference type="FunFam" id="2.40.10.10:FF:000068">
    <property type="entry name" value="transmembrane protease serine 2"/>
    <property type="match status" value="1"/>
</dbReference>
<dbReference type="OMA" id="MCCHPVL"/>
<protein>
    <recommendedName>
        <fullName evidence="3">Peptidase S1 domain-containing protein</fullName>
    </recommendedName>
</protein>
<comment type="similarity">
    <text evidence="1">Belongs to the peptidase S1 family. Snake venom subfamily.</text>
</comment>
<dbReference type="Proteomes" id="UP000694559">
    <property type="component" value="Unplaced"/>
</dbReference>
<dbReference type="Gene3D" id="2.40.10.10">
    <property type="entry name" value="Trypsin-like serine proteases"/>
    <property type="match status" value="2"/>
</dbReference>
<evidence type="ECO:0000256" key="1">
    <source>
        <dbReference type="ARBA" id="ARBA00009228"/>
    </source>
</evidence>
<organism evidence="4 5">
    <name type="scientific">Naja naja</name>
    <name type="common">Indian cobra</name>
    <dbReference type="NCBI Taxonomy" id="35670"/>
    <lineage>
        <taxon>Eukaryota</taxon>
        <taxon>Metazoa</taxon>
        <taxon>Chordata</taxon>
        <taxon>Craniata</taxon>
        <taxon>Vertebrata</taxon>
        <taxon>Euteleostomi</taxon>
        <taxon>Lepidosauria</taxon>
        <taxon>Squamata</taxon>
        <taxon>Bifurcata</taxon>
        <taxon>Unidentata</taxon>
        <taxon>Episquamata</taxon>
        <taxon>Toxicofera</taxon>
        <taxon>Serpentes</taxon>
        <taxon>Colubroidea</taxon>
        <taxon>Elapidae</taxon>
        <taxon>Elapinae</taxon>
        <taxon>Naja</taxon>
    </lineage>
</organism>
<dbReference type="InterPro" id="IPR018114">
    <property type="entry name" value="TRYPSIN_HIS"/>
</dbReference>
<dbReference type="OrthoDB" id="8440449at2759"/>
<proteinExistence type="inferred from homology"/>
<evidence type="ECO:0000313" key="5">
    <source>
        <dbReference type="Proteomes" id="UP000694559"/>
    </source>
</evidence>
<dbReference type="InterPro" id="IPR043504">
    <property type="entry name" value="Peptidase_S1_PA_chymotrypsin"/>
</dbReference>
<dbReference type="GO" id="GO:0004252">
    <property type="term" value="F:serine-type endopeptidase activity"/>
    <property type="evidence" value="ECO:0007669"/>
    <property type="project" value="InterPro"/>
</dbReference>
<dbReference type="GO" id="GO:0006508">
    <property type="term" value="P:proteolysis"/>
    <property type="evidence" value="ECO:0007669"/>
    <property type="project" value="InterPro"/>
</dbReference>
<sequence>MFLSFFPDCGVQETATQRIVGGAHSVEGEWPWQASLQVRGHHLCGGTLIADRWVITAAHCPTSKILQKVDVQLVQQDICSEAYHYQVSPRMLCAGYQEGKKDSCQVTLSTVTYLLHLHPKLLCG</sequence>
<dbReference type="Ensembl" id="ENSNNAT00000011903.1">
    <property type="protein sequence ID" value="ENSNNAP00000011379.1"/>
    <property type="gene ID" value="ENSNNAG00000007627.1"/>
</dbReference>
<dbReference type="Pfam" id="PF00089">
    <property type="entry name" value="Trypsin"/>
    <property type="match status" value="2"/>
</dbReference>
<keyword evidence="2" id="KW-1015">Disulfide bond</keyword>
<name>A0A8C6XAD7_NAJNA</name>